<dbReference type="STRING" id="10195.A0A3M7S0Y2"/>
<organism evidence="3 4">
    <name type="scientific">Brachionus plicatilis</name>
    <name type="common">Marine rotifer</name>
    <name type="synonym">Brachionus muelleri</name>
    <dbReference type="NCBI Taxonomy" id="10195"/>
    <lineage>
        <taxon>Eukaryota</taxon>
        <taxon>Metazoa</taxon>
        <taxon>Spiralia</taxon>
        <taxon>Gnathifera</taxon>
        <taxon>Rotifera</taxon>
        <taxon>Eurotatoria</taxon>
        <taxon>Monogononta</taxon>
        <taxon>Pseudotrocha</taxon>
        <taxon>Ploima</taxon>
        <taxon>Brachionidae</taxon>
        <taxon>Brachionus</taxon>
    </lineage>
</organism>
<evidence type="ECO:0000256" key="2">
    <source>
        <dbReference type="SAM" id="MobiDB-lite"/>
    </source>
</evidence>
<dbReference type="PANTHER" id="PTHR28375:SF1">
    <property type="entry name" value="PROTEIN HINDERIN"/>
    <property type="match status" value="1"/>
</dbReference>
<name>A0A3M7S0Y2_BRAPC</name>
<feature type="compositionally biased region" description="Basic and acidic residues" evidence="2">
    <location>
        <begin position="359"/>
        <end position="376"/>
    </location>
</feature>
<evidence type="ECO:0000313" key="4">
    <source>
        <dbReference type="Proteomes" id="UP000276133"/>
    </source>
</evidence>
<feature type="compositionally biased region" description="Polar residues" evidence="2">
    <location>
        <begin position="163"/>
        <end position="188"/>
    </location>
</feature>
<feature type="coiled-coil region" evidence="1">
    <location>
        <begin position="218"/>
        <end position="249"/>
    </location>
</feature>
<feature type="coiled-coil region" evidence="1">
    <location>
        <begin position="76"/>
        <end position="114"/>
    </location>
</feature>
<evidence type="ECO:0000313" key="3">
    <source>
        <dbReference type="EMBL" id="RNA29308.1"/>
    </source>
</evidence>
<gene>
    <name evidence="3" type="ORF">BpHYR1_001595</name>
</gene>
<accession>A0A3M7S0Y2</accession>
<keyword evidence="1" id="KW-0175">Coiled coil</keyword>
<sequence>MSKETVLTWKKPERPFPKRSPSMTSILQSLNQEKSTDKKPNFFNKLCQSSEQNSSLNESRSKLTIKDLCPEDKTRIANLIKELAKISDEKKQIERSLEEERRCKEAEIAEVLKQQENLLSEKEVLLKKFSKIQQKLVDIQKDKKEKLPPRPVSKNKPDDKQSKSFNPFKSSTPKNLSPRSLSPISNVEKNSELKEVKNEGSPRQNESGSSDDARKYELIREQMELAEEQKKLKDLLESQEEILREKQAQIMIQQQLHLKRLEELTMLKSESQRQLNSQAGLIYQPVNQTFPHFQVPFAIPNYGPVGEKPMTAPIHPEQASTPAQSDSGIKLNDLDEESLDNLANIVYKKMMLKKKTPKPKVENEPKINKNQRKSDQDESLVDLIIEETKSVNNLKKKNTDVLNNEDLEESKLIEDLFFIK</sequence>
<dbReference type="EMBL" id="REGN01002242">
    <property type="protein sequence ID" value="RNA29308.1"/>
    <property type="molecule type" value="Genomic_DNA"/>
</dbReference>
<feature type="region of interest" description="Disordered" evidence="2">
    <location>
        <begin position="356"/>
        <end position="378"/>
    </location>
</feature>
<dbReference type="PANTHER" id="PTHR28375">
    <property type="entry name" value="PROTEIN HINDERIN"/>
    <property type="match status" value="1"/>
</dbReference>
<feature type="compositionally biased region" description="Polar residues" evidence="2">
    <location>
        <begin position="318"/>
        <end position="327"/>
    </location>
</feature>
<dbReference type="AlphaFoldDB" id="A0A3M7S0Y2"/>
<reference evidence="3 4" key="1">
    <citation type="journal article" date="2018" name="Sci. Rep.">
        <title>Genomic signatures of local adaptation to the degree of environmental predictability in rotifers.</title>
        <authorList>
            <person name="Franch-Gras L."/>
            <person name="Hahn C."/>
            <person name="Garcia-Roger E.M."/>
            <person name="Carmona M.J."/>
            <person name="Serra M."/>
            <person name="Gomez A."/>
        </authorList>
    </citation>
    <scope>NUCLEOTIDE SEQUENCE [LARGE SCALE GENOMIC DNA]</scope>
    <source>
        <strain evidence="3">HYR1</strain>
    </source>
</reference>
<dbReference type="OrthoDB" id="5972940at2759"/>
<dbReference type="Proteomes" id="UP000276133">
    <property type="component" value="Unassembled WGS sequence"/>
</dbReference>
<feature type="compositionally biased region" description="Polar residues" evidence="2">
    <location>
        <begin position="201"/>
        <end position="210"/>
    </location>
</feature>
<feature type="region of interest" description="Disordered" evidence="2">
    <location>
        <begin position="1"/>
        <end position="24"/>
    </location>
</feature>
<protein>
    <submittedName>
        <fullName evidence="3">Hinderin isoform X2</fullName>
    </submittedName>
</protein>
<comment type="caution">
    <text evidence="3">The sequence shown here is derived from an EMBL/GenBank/DDBJ whole genome shotgun (WGS) entry which is preliminary data.</text>
</comment>
<feature type="region of interest" description="Disordered" evidence="2">
    <location>
        <begin position="308"/>
        <end position="331"/>
    </location>
</feature>
<keyword evidence="4" id="KW-1185">Reference proteome</keyword>
<proteinExistence type="predicted"/>
<dbReference type="Pfam" id="PF15369">
    <property type="entry name" value="KIAA1328"/>
    <property type="match status" value="1"/>
</dbReference>
<evidence type="ECO:0000256" key="1">
    <source>
        <dbReference type="SAM" id="Coils"/>
    </source>
</evidence>
<feature type="compositionally biased region" description="Basic and acidic residues" evidence="2">
    <location>
        <begin position="138"/>
        <end position="148"/>
    </location>
</feature>
<dbReference type="InterPro" id="IPR032736">
    <property type="entry name" value="Hinderin"/>
</dbReference>
<feature type="compositionally biased region" description="Basic and acidic residues" evidence="2">
    <location>
        <begin position="189"/>
        <end position="200"/>
    </location>
</feature>
<feature type="region of interest" description="Disordered" evidence="2">
    <location>
        <begin position="138"/>
        <end position="214"/>
    </location>
</feature>